<protein>
    <recommendedName>
        <fullName evidence="7">Zn(2)-C6 fungal-type domain-containing protein</fullName>
    </recommendedName>
</protein>
<dbReference type="GO" id="GO:0005634">
    <property type="term" value="C:nucleus"/>
    <property type="evidence" value="ECO:0007669"/>
    <property type="project" value="UniProtKB-SubCell"/>
</dbReference>
<feature type="compositionally biased region" description="Low complexity" evidence="6">
    <location>
        <begin position="583"/>
        <end position="607"/>
    </location>
</feature>
<dbReference type="GO" id="GO:0000981">
    <property type="term" value="F:DNA-binding transcription factor activity, RNA polymerase II-specific"/>
    <property type="evidence" value="ECO:0007669"/>
    <property type="project" value="InterPro"/>
</dbReference>
<dbReference type="InterPro" id="IPR050815">
    <property type="entry name" value="TF_fung"/>
</dbReference>
<dbReference type="SUPFAM" id="SSF57701">
    <property type="entry name" value="Zn2/Cys6 DNA-binding domain"/>
    <property type="match status" value="1"/>
</dbReference>
<gene>
    <name evidence="8" type="ORF">O0I10_003833</name>
</gene>
<evidence type="ECO:0000256" key="6">
    <source>
        <dbReference type="SAM" id="MobiDB-lite"/>
    </source>
</evidence>
<keyword evidence="2" id="KW-0479">Metal-binding</keyword>
<dbReference type="GO" id="GO:0003677">
    <property type="term" value="F:DNA binding"/>
    <property type="evidence" value="ECO:0007669"/>
    <property type="project" value="InterPro"/>
</dbReference>
<dbReference type="InterPro" id="IPR007219">
    <property type="entry name" value="XnlR_reg_dom"/>
</dbReference>
<dbReference type="CDD" id="cd00067">
    <property type="entry name" value="GAL4"/>
    <property type="match status" value="1"/>
</dbReference>
<dbReference type="PROSITE" id="PS00463">
    <property type="entry name" value="ZN2_CY6_FUNGAL_1"/>
    <property type="match status" value="1"/>
</dbReference>
<dbReference type="PANTHER" id="PTHR47338:SF5">
    <property type="entry name" value="ZN(II)2CYS6 TRANSCRIPTION FACTOR (EUROFUNG)"/>
    <property type="match status" value="1"/>
</dbReference>
<dbReference type="CDD" id="cd12148">
    <property type="entry name" value="fungal_TF_MHR"/>
    <property type="match status" value="1"/>
</dbReference>
<evidence type="ECO:0000256" key="2">
    <source>
        <dbReference type="ARBA" id="ARBA00022723"/>
    </source>
</evidence>
<evidence type="ECO:0000256" key="3">
    <source>
        <dbReference type="ARBA" id="ARBA00023015"/>
    </source>
</evidence>
<dbReference type="CDD" id="cd14653">
    <property type="entry name" value="ZIP_Gal4p-like"/>
    <property type="match status" value="1"/>
</dbReference>
<dbReference type="Gene3D" id="4.10.240.10">
    <property type="entry name" value="Zn(2)-C6 fungal-type DNA-binding domain"/>
    <property type="match status" value="1"/>
</dbReference>
<dbReference type="SMART" id="SM00906">
    <property type="entry name" value="Fungal_trans"/>
    <property type="match status" value="1"/>
</dbReference>
<sequence>MNSDSNNDEHHEHHAGRKRLRATQACVICRKKKIKCDGTKPECNHCRDSNTQCEYTESKKRGPRKGYVQMLEERLAQMERRIIQLGGPSALPVVTEADINHSTSPRNGRSTIKVDDNLPPKETIMHLVELFFKYINSVFPIVHRATLTKQIEDGTVSRPLLWSVLAIGARYSDDRNIKTDPPYWAGERFAAKATALIDGSLLEPTLPNLQFWGIMACLEYGRASGAKAWIYAGLAVRFCQELGLNKEETLSTPILSKDGTVDTVAMAMRRRIFWSCLAIDKFSSAGTNRPQGFQKIDVDANPPNIPESLVLRDPTQNISVSGKPISSNKQTVNDSLLDATRHYLKIVQLFGEVNSIMNRAKSDSSCIVWPPVPEYNGLDTSLRNWRDNLPDHLQFTTVNVEKHKDHAGLNSFNTWLSMHAVWCSSLMVLHRGSLAYGDIRSVDVDPGIYRAIQSSIETCKVSVRTAAGVFRAMRDLCGANILPFMGYSAYVFATVLMTSTFSKGPEACRRSSTALRILYDLIDSLKPYWPMCERLANTASDLLVAHSRLYQPTSERQGFPYDSQDNTTAALYSQPAPPPPQQHSPSAAAMMGTSTQSNTTPPTSSAPNDIPYNTMATLSHAPPPTSAPAPMEQNTMTTTTTAPPPPPPPAAATEIPQQSFQSILASDFSNSQQLNIDFDSLDFLNDSALFGQIMFDARPNMVPNTLSNAFAYPTMQNFTPDTNTASPAMQGYAPPQPEAWDTQ</sequence>
<dbReference type="PROSITE" id="PS50048">
    <property type="entry name" value="ZN2_CY6_FUNGAL_2"/>
    <property type="match status" value="1"/>
</dbReference>
<evidence type="ECO:0000256" key="1">
    <source>
        <dbReference type="ARBA" id="ARBA00004123"/>
    </source>
</evidence>
<evidence type="ECO:0000313" key="9">
    <source>
        <dbReference type="Proteomes" id="UP001234581"/>
    </source>
</evidence>
<dbReference type="PANTHER" id="PTHR47338">
    <property type="entry name" value="ZN(II)2CYS6 TRANSCRIPTION FACTOR (EUROFUNG)-RELATED"/>
    <property type="match status" value="1"/>
</dbReference>
<keyword evidence="4" id="KW-0804">Transcription</keyword>
<dbReference type="GeneID" id="83211246"/>
<dbReference type="InterPro" id="IPR036864">
    <property type="entry name" value="Zn2-C6_fun-type_DNA-bd_sf"/>
</dbReference>
<dbReference type="RefSeq" id="XP_058345289.1">
    <property type="nucleotide sequence ID" value="XM_058483900.1"/>
</dbReference>
<evidence type="ECO:0000256" key="5">
    <source>
        <dbReference type="ARBA" id="ARBA00023242"/>
    </source>
</evidence>
<keyword evidence="3" id="KW-0805">Transcription regulation</keyword>
<organism evidence="8 9">
    <name type="scientific">Lichtheimia ornata</name>
    <dbReference type="NCBI Taxonomy" id="688661"/>
    <lineage>
        <taxon>Eukaryota</taxon>
        <taxon>Fungi</taxon>
        <taxon>Fungi incertae sedis</taxon>
        <taxon>Mucoromycota</taxon>
        <taxon>Mucoromycotina</taxon>
        <taxon>Mucoromycetes</taxon>
        <taxon>Mucorales</taxon>
        <taxon>Lichtheimiaceae</taxon>
        <taxon>Lichtheimia</taxon>
    </lineage>
</organism>
<evidence type="ECO:0000259" key="7">
    <source>
        <dbReference type="PROSITE" id="PS50048"/>
    </source>
</evidence>
<keyword evidence="9" id="KW-1185">Reference proteome</keyword>
<reference evidence="8 9" key="1">
    <citation type="submission" date="2023-03" db="EMBL/GenBank/DDBJ databases">
        <title>Genome sequence of Lichtheimia ornata CBS 291.66.</title>
        <authorList>
            <person name="Mohabir J.T."/>
            <person name="Shea T.P."/>
            <person name="Kurbessoian T."/>
            <person name="Berby B."/>
            <person name="Fontaine J."/>
            <person name="Livny J."/>
            <person name="Gnirke A."/>
            <person name="Stajich J.E."/>
            <person name="Cuomo C.A."/>
        </authorList>
    </citation>
    <scope>NUCLEOTIDE SEQUENCE [LARGE SCALE GENOMIC DNA]</scope>
    <source>
        <strain evidence="8">CBS 291.66</strain>
    </source>
</reference>
<dbReference type="Pfam" id="PF00172">
    <property type="entry name" value="Zn_clus"/>
    <property type="match status" value="1"/>
</dbReference>
<dbReference type="GO" id="GO:0006351">
    <property type="term" value="P:DNA-templated transcription"/>
    <property type="evidence" value="ECO:0007669"/>
    <property type="project" value="InterPro"/>
</dbReference>
<feature type="region of interest" description="Disordered" evidence="6">
    <location>
        <begin position="554"/>
        <end position="653"/>
    </location>
</feature>
<dbReference type="Proteomes" id="UP001234581">
    <property type="component" value="Unassembled WGS sequence"/>
</dbReference>
<dbReference type="EMBL" id="JARTCD010000013">
    <property type="protein sequence ID" value="KAJ8660376.1"/>
    <property type="molecule type" value="Genomic_DNA"/>
</dbReference>
<name>A0AAD7V8H2_9FUNG</name>
<comment type="subcellular location">
    <subcellularLocation>
        <location evidence="1">Nucleus</location>
    </subcellularLocation>
</comment>
<proteinExistence type="predicted"/>
<dbReference type="InterPro" id="IPR001138">
    <property type="entry name" value="Zn2Cys6_DnaBD"/>
</dbReference>
<feature type="domain" description="Zn(2)-C6 fungal-type" evidence="7">
    <location>
        <begin position="25"/>
        <end position="55"/>
    </location>
</feature>
<feature type="region of interest" description="Disordered" evidence="6">
    <location>
        <begin position="721"/>
        <end position="743"/>
    </location>
</feature>
<evidence type="ECO:0000313" key="8">
    <source>
        <dbReference type="EMBL" id="KAJ8660376.1"/>
    </source>
</evidence>
<accession>A0AAD7V8H2</accession>
<evidence type="ECO:0000256" key="4">
    <source>
        <dbReference type="ARBA" id="ARBA00023163"/>
    </source>
</evidence>
<dbReference type="AlphaFoldDB" id="A0AAD7V8H2"/>
<dbReference type="Pfam" id="PF04082">
    <property type="entry name" value="Fungal_trans"/>
    <property type="match status" value="1"/>
</dbReference>
<dbReference type="SMART" id="SM00066">
    <property type="entry name" value="GAL4"/>
    <property type="match status" value="1"/>
</dbReference>
<dbReference type="GO" id="GO:0008270">
    <property type="term" value="F:zinc ion binding"/>
    <property type="evidence" value="ECO:0007669"/>
    <property type="project" value="InterPro"/>
</dbReference>
<keyword evidence="5" id="KW-0539">Nucleus</keyword>
<comment type="caution">
    <text evidence="8">The sequence shown here is derived from an EMBL/GenBank/DDBJ whole genome shotgun (WGS) entry which is preliminary data.</text>
</comment>